<proteinExistence type="predicted"/>
<dbReference type="STRING" id="687842.ASU31_07110"/>
<organism evidence="1 2">
    <name type="scientific">Pedobacter ginsenosidimutans</name>
    <dbReference type="NCBI Taxonomy" id="687842"/>
    <lineage>
        <taxon>Bacteria</taxon>
        <taxon>Pseudomonadati</taxon>
        <taxon>Bacteroidota</taxon>
        <taxon>Sphingobacteriia</taxon>
        <taxon>Sphingobacteriales</taxon>
        <taxon>Sphingobacteriaceae</taxon>
        <taxon>Pedobacter</taxon>
    </lineage>
</organism>
<gene>
    <name evidence="1" type="ORF">ASU31_07110</name>
</gene>
<keyword evidence="2" id="KW-1185">Reference proteome</keyword>
<accession>A0A0T5VTR6</accession>
<dbReference type="Gene3D" id="3.40.50.11970">
    <property type="match status" value="1"/>
</dbReference>
<evidence type="ECO:0008006" key="3">
    <source>
        <dbReference type="Google" id="ProtNLM"/>
    </source>
</evidence>
<reference evidence="1 2" key="1">
    <citation type="submission" date="2015-11" db="EMBL/GenBank/DDBJ databases">
        <title>Sequence of Pedobacter ginsenosidimutans.</title>
        <authorList>
            <person name="Carson E."/>
            <person name="Keyser V."/>
            <person name="Newman J."/>
            <person name="Miller J."/>
        </authorList>
    </citation>
    <scope>NUCLEOTIDE SEQUENCE [LARGE SCALE GENOMIC DNA]</scope>
    <source>
        <strain evidence="1 2">KACC 14530</strain>
    </source>
</reference>
<evidence type="ECO:0000313" key="1">
    <source>
        <dbReference type="EMBL" id="KRT16581.1"/>
    </source>
</evidence>
<dbReference type="PANTHER" id="PTHR37835:SF1">
    <property type="entry name" value="ALPHA-CLOSTRIPAIN"/>
    <property type="match status" value="1"/>
</dbReference>
<dbReference type="AlphaFoldDB" id="A0A0T5VTR6"/>
<comment type="caution">
    <text evidence="1">The sequence shown here is derived from an EMBL/GenBank/DDBJ whole genome shotgun (WGS) entry which is preliminary data.</text>
</comment>
<dbReference type="Pfam" id="PF03415">
    <property type="entry name" value="Peptidase_C11"/>
    <property type="match status" value="1"/>
</dbReference>
<dbReference type="Proteomes" id="UP000051950">
    <property type="component" value="Unassembled WGS sequence"/>
</dbReference>
<dbReference type="InterPro" id="IPR005077">
    <property type="entry name" value="Peptidase_C11"/>
</dbReference>
<name>A0A0T5VTR6_9SPHI</name>
<dbReference type="PANTHER" id="PTHR37835">
    <property type="entry name" value="ALPHA-CLOSTRIPAIN"/>
    <property type="match status" value="1"/>
</dbReference>
<dbReference type="EMBL" id="LMZQ01000004">
    <property type="protein sequence ID" value="KRT16581.1"/>
    <property type="molecule type" value="Genomic_DNA"/>
</dbReference>
<evidence type="ECO:0000313" key="2">
    <source>
        <dbReference type="Proteomes" id="UP000051950"/>
    </source>
</evidence>
<protein>
    <recommendedName>
        <fullName evidence="3">Clostripain</fullName>
    </recommendedName>
</protein>
<sequence length="345" mass="39034">MAANNNLRNAAINSINEMEMSAKDLDGDLFVLIKTSGYRSDLLKIKYDKTNDIVSDTVKTYGNENTSNPDFLKKVIIDTKKDYPSHSFGLVLWSHGSSWFPPQKNAPVRPILYGGRVLLKSFGYDRGEVMDVIDLKRVLPDDLKFILFDACSMGSLEVAYELRHNTGYIIASPTETLSYSFPYDKITPLLFGNVDAYKLICQQYLESYKSRSGIYQSASVSLIKTDELNDLATAVKKLLDLVPPRNINDNRAGVQNLSFDINSPVPAYDFLDFLHKNFNIGDYSPVEQQFNKAVIYKGATERFLDNPIDQFGGLSTYLPLVKDKNIDYYRQLSWFTNAGYGSLFK</sequence>